<name>A0A843WNV2_COLES</name>
<keyword evidence="2" id="KW-1185">Reference proteome</keyword>
<organism evidence="1 2">
    <name type="scientific">Colocasia esculenta</name>
    <name type="common">Wild taro</name>
    <name type="synonym">Arum esculentum</name>
    <dbReference type="NCBI Taxonomy" id="4460"/>
    <lineage>
        <taxon>Eukaryota</taxon>
        <taxon>Viridiplantae</taxon>
        <taxon>Streptophyta</taxon>
        <taxon>Embryophyta</taxon>
        <taxon>Tracheophyta</taxon>
        <taxon>Spermatophyta</taxon>
        <taxon>Magnoliopsida</taxon>
        <taxon>Liliopsida</taxon>
        <taxon>Araceae</taxon>
        <taxon>Aroideae</taxon>
        <taxon>Colocasieae</taxon>
        <taxon>Colocasia</taxon>
    </lineage>
</organism>
<evidence type="ECO:0000313" key="2">
    <source>
        <dbReference type="Proteomes" id="UP000652761"/>
    </source>
</evidence>
<accession>A0A843WNV2</accession>
<proteinExistence type="predicted"/>
<dbReference type="AlphaFoldDB" id="A0A843WNV2"/>
<gene>
    <name evidence="1" type="ORF">Taro_037162</name>
</gene>
<protein>
    <submittedName>
        <fullName evidence="1">Uncharacterized protein</fullName>
    </submittedName>
</protein>
<comment type="caution">
    <text evidence="1">The sequence shown here is derived from an EMBL/GenBank/DDBJ whole genome shotgun (WGS) entry which is preliminary data.</text>
</comment>
<evidence type="ECO:0000313" key="1">
    <source>
        <dbReference type="EMBL" id="MQM04360.1"/>
    </source>
</evidence>
<dbReference type="EMBL" id="NMUH01003202">
    <property type="protein sequence ID" value="MQM04360.1"/>
    <property type="molecule type" value="Genomic_DNA"/>
</dbReference>
<dbReference type="Proteomes" id="UP000652761">
    <property type="component" value="Unassembled WGS sequence"/>
</dbReference>
<sequence length="65" mass="7163">MGLQPCGLQVVVKVSRTFLSRHLVRNSVIAVQGQHLQQCSVASWLLLPVVPRGMPQALFYGNMAM</sequence>
<reference evidence="1" key="1">
    <citation type="submission" date="2017-07" db="EMBL/GenBank/DDBJ databases">
        <title>Taro Niue Genome Assembly and Annotation.</title>
        <authorList>
            <person name="Atibalentja N."/>
            <person name="Keating K."/>
            <person name="Fields C.J."/>
        </authorList>
    </citation>
    <scope>NUCLEOTIDE SEQUENCE</scope>
    <source>
        <strain evidence="1">Niue_2</strain>
        <tissue evidence="1">Leaf</tissue>
    </source>
</reference>